<keyword evidence="2" id="KW-1185">Reference proteome</keyword>
<dbReference type="CDD" id="cd16021">
    <property type="entry name" value="ALP_like"/>
    <property type="match status" value="1"/>
</dbReference>
<reference evidence="1 2" key="1">
    <citation type="submission" date="2013-11" db="EMBL/GenBank/DDBJ databases">
        <title>Draft genome of the bovine lungworm Dictyocaulus viviparus.</title>
        <authorList>
            <person name="Mitreva M."/>
        </authorList>
    </citation>
    <scope>NUCLEOTIDE SEQUENCE [LARGE SCALE GENOMIC DNA]</scope>
    <source>
        <strain evidence="1 2">HannoverDv2000</strain>
    </source>
</reference>
<dbReference type="GO" id="GO:0005615">
    <property type="term" value="C:extracellular space"/>
    <property type="evidence" value="ECO:0007669"/>
    <property type="project" value="TreeGrafter"/>
</dbReference>
<evidence type="ECO:0000313" key="1">
    <source>
        <dbReference type="EMBL" id="KJH44785.1"/>
    </source>
</evidence>
<dbReference type="EMBL" id="KN716449">
    <property type="protein sequence ID" value="KJH44785.1"/>
    <property type="molecule type" value="Genomic_DNA"/>
</dbReference>
<dbReference type="Proteomes" id="UP000053766">
    <property type="component" value="Unassembled WGS sequence"/>
</dbReference>
<dbReference type="PANTHER" id="PTHR10974">
    <property type="entry name" value="FI08016P-RELATED"/>
    <property type="match status" value="1"/>
</dbReference>
<gene>
    <name evidence="1" type="ORF">DICVIV_09189</name>
</gene>
<name>A0A0D8XJL0_DICVI</name>
<dbReference type="Pfam" id="PF02995">
    <property type="entry name" value="DUF229"/>
    <property type="match status" value="1"/>
</dbReference>
<sequence length="827" mass="95765">MSVIRFLNQPCKRPYIMEERGSCMNRNADTRMEHCLSTSIDITACITLLYYVVAPFRLIILYSTLRIKFNNEVFPLPKRKNKIKPKLFENVSRTISTLGIQNISEEKHVYSDSVEFFPNDSSNSSLFDTCPLFSLNHLDAELLRFHHPNFNPKANCKNYESLTELVKGQVLLKTTAVDYKCRARCLYPKKDDKYIPGKWIDLPSVNIFKCDIIEISTFMAKRSLPRTVDYLKSIGAVQMEFLNKVGDNSRPNGFAIGFDHDIYNFPTTTRIDHLCSISGKSVEGGIRNMVGLPPLKPDWNNSEVCREFLDQYSYYLWEYAKMGYKTMVANDFDVGYIYFLYCLGFNKSEADHMWRPFDIRRNSCSEPHLQMLEYLEKFMKSYSGTPKIAQLWLSNIAHHSLRHLYHSDEHFLEFFMKNRQTLDRSFLFFLADHGPRYEGIGETRLGRYENKNPFLIVSIPSSFRETSIHHQLYKKVNQLMTHFDIHATLMDILKLQPENRFIDTSYRNLLPFSKGSSLFREWRGVRNCRNLPIPSAYCICQYNSTDVTDQNLIKRLGDFFAEQLYQFLSDNGLGGKCQKQKFDKPLSVREFQDGYVTIYDMDVYLKPSDGLFSWRIELRLVILDVAYILSNADGLKLGSGFSRMNLYGSQANCVFEHPLRPLCLCNGHTVSKLMPTFKPHCRENTRELSDSAKNVVDWQSVKRLAYTAYETGCVHLHSVSAFLLCKTDSIDLPLRGNFEKDYGFTNYPDWKVMGSAWDLILPTNFSRPDSAIINPIGIILNSTDECTFLNLSWTKDHGIHLDIQLIFTPITVITQNIMDLVKTLCIL</sequence>
<accession>A0A0D8XJL0</accession>
<reference evidence="2" key="2">
    <citation type="journal article" date="2016" name="Sci. Rep.">
        <title>Dictyocaulus viviparus genome, variome and transcriptome elucidate lungworm biology and support future intervention.</title>
        <authorList>
            <person name="McNulty S.N."/>
            <person name="Strube C."/>
            <person name="Rosa B.A."/>
            <person name="Martin J.C."/>
            <person name="Tyagi R."/>
            <person name="Choi Y.J."/>
            <person name="Wang Q."/>
            <person name="Hallsworth Pepin K."/>
            <person name="Zhang X."/>
            <person name="Ozersky P."/>
            <person name="Wilson R.K."/>
            <person name="Sternberg P.W."/>
            <person name="Gasser R.B."/>
            <person name="Mitreva M."/>
        </authorList>
    </citation>
    <scope>NUCLEOTIDE SEQUENCE [LARGE SCALE GENOMIC DNA]</scope>
    <source>
        <strain evidence="2">HannoverDv2000</strain>
    </source>
</reference>
<dbReference type="PANTHER" id="PTHR10974:SF75">
    <property type="entry name" value="SULFATASE DOMAIN-CONTAINING PROTEIN"/>
    <property type="match status" value="1"/>
</dbReference>
<dbReference type="AlphaFoldDB" id="A0A0D8XJL0"/>
<dbReference type="Gene3D" id="3.40.720.10">
    <property type="entry name" value="Alkaline Phosphatase, subunit A"/>
    <property type="match status" value="1"/>
</dbReference>
<dbReference type="InterPro" id="IPR017850">
    <property type="entry name" value="Alkaline_phosphatase_core_sf"/>
</dbReference>
<protein>
    <submittedName>
        <fullName evidence="1">Uncharacterized protein</fullName>
    </submittedName>
</protein>
<evidence type="ECO:0000313" key="2">
    <source>
        <dbReference type="Proteomes" id="UP000053766"/>
    </source>
</evidence>
<dbReference type="InterPro" id="IPR004245">
    <property type="entry name" value="DUF229"/>
</dbReference>
<proteinExistence type="predicted"/>
<dbReference type="OrthoDB" id="5862419at2759"/>
<dbReference type="SUPFAM" id="SSF53649">
    <property type="entry name" value="Alkaline phosphatase-like"/>
    <property type="match status" value="1"/>
</dbReference>
<organism evidence="1 2">
    <name type="scientific">Dictyocaulus viviparus</name>
    <name type="common">Bovine lungworm</name>
    <dbReference type="NCBI Taxonomy" id="29172"/>
    <lineage>
        <taxon>Eukaryota</taxon>
        <taxon>Metazoa</taxon>
        <taxon>Ecdysozoa</taxon>
        <taxon>Nematoda</taxon>
        <taxon>Chromadorea</taxon>
        <taxon>Rhabditida</taxon>
        <taxon>Rhabditina</taxon>
        <taxon>Rhabditomorpha</taxon>
        <taxon>Strongyloidea</taxon>
        <taxon>Metastrongylidae</taxon>
        <taxon>Dictyocaulus</taxon>
    </lineage>
</organism>
<dbReference type="STRING" id="29172.A0A0D8XJL0"/>